<dbReference type="Gene3D" id="2.120.10.30">
    <property type="entry name" value="TolB, C-terminal domain"/>
    <property type="match status" value="2"/>
</dbReference>
<proteinExistence type="predicted"/>
<gene>
    <name evidence="2" type="ORF">NEMVEDRAFT_v1g200466</name>
</gene>
<evidence type="ECO:0000313" key="2">
    <source>
        <dbReference type="EMBL" id="EDO46508.1"/>
    </source>
</evidence>
<reference evidence="2 3" key="1">
    <citation type="journal article" date="2007" name="Science">
        <title>Sea anemone genome reveals ancestral eumetazoan gene repertoire and genomic organization.</title>
        <authorList>
            <person name="Putnam N.H."/>
            <person name="Srivastava M."/>
            <person name="Hellsten U."/>
            <person name="Dirks B."/>
            <person name="Chapman J."/>
            <person name="Salamov A."/>
            <person name="Terry A."/>
            <person name="Shapiro H."/>
            <person name="Lindquist E."/>
            <person name="Kapitonov V.V."/>
            <person name="Jurka J."/>
            <person name="Genikhovich G."/>
            <person name="Grigoriev I.V."/>
            <person name="Lucas S.M."/>
            <person name="Steele R.E."/>
            <person name="Finnerty J.R."/>
            <person name="Technau U."/>
            <person name="Martindale M.Q."/>
            <person name="Rokhsar D.S."/>
        </authorList>
    </citation>
    <scope>NUCLEOTIDE SEQUENCE [LARGE SCALE GENOMIC DNA]</scope>
    <source>
        <strain evidence="3">CH2 X CH6</strain>
    </source>
</reference>
<dbReference type="PANTHER" id="PTHR31511:SF12">
    <property type="entry name" value="RHO TERMINATION FACTOR N-TERMINAL DOMAIN-CONTAINING PROTEIN"/>
    <property type="match status" value="1"/>
</dbReference>
<organism evidence="2 3">
    <name type="scientific">Nematostella vectensis</name>
    <name type="common">Starlet sea anemone</name>
    <dbReference type="NCBI Taxonomy" id="45351"/>
    <lineage>
        <taxon>Eukaryota</taxon>
        <taxon>Metazoa</taxon>
        <taxon>Cnidaria</taxon>
        <taxon>Anthozoa</taxon>
        <taxon>Hexacorallia</taxon>
        <taxon>Actiniaria</taxon>
        <taxon>Edwardsiidae</taxon>
        <taxon>Nematostella</taxon>
    </lineage>
</organism>
<evidence type="ECO:0000256" key="1">
    <source>
        <dbReference type="SAM" id="MobiDB-lite"/>
    </source>
</evidence>
<dbReference type="HOGENOM" id="CLU_280234_0_0_1"/>
<dbReference type="Proteomes" id="UP000001593">
    <property type="component" value="Unassembled WGS sequence"/>
</dbReference>
<protein>
    <submittedName>
        <fullName evidence="2">Uncharacterized protein</fullName>
    </submittedName>
</protein>
<dbReference type="SUPFAM" id="SSF63825">
    <property type="entry name" value="YWTD domain"/>
    <property type="match status" value="1"/>
</dbReference>
<feature type="compositionally biased region" description="Acidic residues" evidence="1">
    <location>
        <begin position="1076"/>
        <end position="1089"/>
    </location>
</feature>
<feature type="region of interest" description="Disordered" evidence="1">
    <location>
        <begin position="1"/>
        <end position="56"/>
    </location>
</feature>
<dbReference type="OMA" id="CASHTIV"/>
<sequence length="1122" mass="126767">MLFSRRHSRYSSSSPEERKHSHSSANSRYSRDRKRSRSSPVERWNRFRPSIKPRDGNKKLTTQMYLDLEKLDEAAVMFKFLTSSGILSKNHVFYEQVHSFCTSAMGLVDEQVLPQMYPALYKFQHAVQFNFKPVASYLLFGRGKHGKGRSHRQTPQEYVDTHNLSFFHPRTIIKNSPPGHFTSGVIREDVEVCIQMCKEKNALAISSDKLCGYLCCLSTDEMAIKPFLEYSPAQRTVIGLSEPEQLTFEDISKFESSEEIMAFLDKQPFVVQAKEVRISSMDDQVNFPVGVFYCGSKSGASHIKDMFSKVLGSTEQCLMCLQNDKRCTFLCEACYNDKDVCDQCSEKGYTDWHPLLCPCEVCIADNSLCIRLVPLVWCTDCDPKQKSFMNTMLNERSNYPYQVPIPDCRPHNIKSVRSAEFCNVTLIAGSGEQGHANGGGRKAKFNKPSGFVEYESKLFICDQGNSRLRVVDVSSLFCHASRIAADDEVSPNEDEECAVCRVCKVAVTDLTPISETDDVTKLQSPYAVCSSASDDRLQLFISDIRLCKIFEISNLHEEESQVSGHVHDVWTFGRSSVLTSLALTRDKEYLLVGDCNENAPCIHLCHLESREEKRMISNVPGPMGIGITEQGTLFISSSKGHGLYSAGESDMLQNTAIPSKVCGDSQGHRDGIKSQWNRPTDLCTYRNTVFVCDTGNKAVRMVTSAKKLVPIQNVMAKYAHMFRIDKEATQNDMPGTFNEHLKLVEEVNSFFARQEQEAFERTGKRNTNGPDMTVPRCTRQSFRIVLDSLTSLSNTLTEIGKDGLLDRINFASLTTLSVECFFKAMRADHDMPTVAGYANRRARCVEDDIMRIYQKGFSYFTGPNSFYPEKIITSDPPTMASRATKKVLRRSNEEREEDKRQEMAMREFASEYGRGVRQENVRSKSKENTGTLPYALSMRPTIITAAEEGLDVITDCQSLHVVNQGTYARVRVLHRREDVIAVRHNSRREPSPYWLAVLMEDVCAEMTSGRFAQKRMKLRWLNQTDDPLTYVYGDTSFDNSPNCILSEVRGVIHGGEDVQVPPEEDVRLSRLANGDSESDREDECEEELPGEPNLPSVAEQSLPQKLPGVSQSGRRTTRFVFS</sequence>
<feature type="region of interest" description="Disordered" evidence="1">
    <location>
        <begin position="1069"/>
        <end position="1122"/>
    </location>
</feature>
<dbReference type="EMBL" id="DS469527">
    <property type="protein sequence ID" value="EDO46508.1"/>
    <property type="molecule type" value="Genomic_DNA"/>
</dbReference>
<dbReference type="PhylomeDB" id="A7RQ69"/>
<dbReference type="PANTHER" id="PTHR31511">
    <property type="entry name" value="PROTEIN CBG23764"/>
    <property type="match status" value="1"/>
</dbReference>
<evidence type="ECO:0000313" key="3">
    <source>
        <dbReference type="Proteomes" id="UP000001593"/>
    </source>
</evidence>
<accession>A7RQ69</accession>
<name>A7RQ69_NEMVE</name>
<dbReference type="InParanoid" id="A7RQ69"/>
<feature type="compositionally biased region" description="Polar residues" evidence="1">
    <location>
        <begin position="1098"/>
        <end position="1114"/>
    </location>
</feature>
<dbReference type="InterPro" id="IPR011042">
    <property type="entry name" value="6-blade_b-propeller_TolB-like"/>
</dbReference>
<keyword evidence="3" id="KW-1185">Reference proteome</keyword>
<dbReference type="AlphaFoldDB" id="A7RQ69"/>